<feature type="transmembrane region" description="Helical" evidence="3">
    <location>
        <begin position="188"/>
        <end position="212"/>
    </location>
</feature>
<keyword evidence="6" id="KW-1185">Reference proteome</keyword>
<dbReference type="InterPro" id="IPR043128">
    <property type="entry name" value="Rev_trsase/Diguanyl_cyclase"/>
</dbReference>
<feature type="transmembrane region" description="Helical" evidence="3">
    <location>
        <begin position="150"/>
        <end position="168"/>
    </location>
</feature>
<dbReference type="GO" id="GO:0005886">
    <property type="term" value="C:plasma membrane"/>
    <property type="evidence" value="ECO:0007669"/>
    <property type="project" value="TreeGrafter"/>
</dbReference>
<evidence type="ECO:0000256" key="3">
    <source>
        <dbReference type="SAM" id="Phobius"/>
    </source>
</evidence>
<dbReference type="GO" id="GO:1902201">
    <property type="term" value="P:negative regulation of bacterial-type flagellum-dependent cell motility"/>
    <property type="evidence" value="ECO:0007669"/>
    <property type="project" value="TreeGrafter"/>
</dbReference>
<keyword evidence="3" id="KW-1133">Transmembrane helix</keyword>
<dbReference type="Proteomes" id="UP000602124">
    <property type="component" value="Unassembled WGS sequence"/>
</dbReference>
<dbReference type="NCBIfam" id="TIGR00254">
    <property type="entry name" value="GGDEF"/>
    <property type="match status" value="1"/>
</dbReference>
<dbReference type="InterPro" id="IPR000160">
    <property type="entry name" value="GGDEF_dom"/>
</dbReference>
<dbReference type="RefSeq" id="WP_198875633.1">
    <property type="nucleotide sequence ID" value="NZ_JAEKMH010000001.1"/>
</dbReference>
<feature type="domain" description="GGDEF" evidence="4">
    <location>
        <begin position="249"/>
        <end position="380"/>
    </location>
</feature>
<organism evidence="5 6">
    <name type="scientific">Devosia sediminis</name>
    <dbReference type="NCBI Taxonomy" id="2798801"/>
    <lineage>
        <taxon>Bacteria</taxon>
        <taxon>Pseudomonadati</taxon>
        <taxon>Pseudomonadota</taxon>
        <taxon>Alphaproteobacteria</taxon>
        <taxon>Hyphomicrobiales</taxon>
        <taxon>Devosiaceae</taxon>
        <taxon>Devosia</taxon>
    </lineage>
</organism>
<feature type="transmembrane region" description="Helical" evidence="3">
    <location>
        <begin position="91"/>
        <end position="111"/>
    </location>
</feature>
<feature type="transmembrane region" description="Helical" evidence="3">
    <location>
        <begin position="62"/>
        <end position="84"/>
    </location>
</feature>
<name>A0A934MQL5_9HYPH</name>
<feature type="transmembrane region" description="Helical" evidence="3">
    <location>
        <begin position="117"/>
        <end position="138"/>
    </location>
</feature>
<dbReference type="GO" id="GO:0052621">
    <property type="term" value="F:diguanylate cyclase activity"/>
    <property type="evidence" value="ECO:0007669"/>
    <property type="project" value="UniProtKB-EC"/>
</dbReference>
<feature type="transmembrane region" description="Helical" evidence="3">
    <location>
        <begin position="33"/>
        <end position="50"/>
    </location>
</feature>
<dbReference type="SMART" id="SM00267">
    <property type="entry name" value="GGDEF"/>
    <property type="match status" value="1"/>
</dbReference>
<dbReference type="PANTHER" id="PTHR45138:SF9">
    <property type="entry name" value="DIGUANYLATE CYCLASE DGCM-RELATED"/>
    <property type="match status" value="1"/>
</dbReference>
<evidence type="ECO:0000256" key="2">
    <source>
        <dbReference type="ARBA" id="ARBA00034247"/>
    </source>
</evidence>
<dbReference type="EC" id="2.7.7.65" evidence="1"/>
<protein>
    <recommendedName>
        <fullName evidence="1">diguanylate cyclase</fullName>
        <ecNumber evidence="1">2.7.7.65</ecNumber>
    </recommendedName>
</protein>
<dbReference type="CDD" id="cd01949">
    <property type="entry name" value="GGDEF"/>
    <property type="match status" value="1"/>
</dbReference>
<dbReference type="InterPro" id="IPR029787">
    <property type="entry name" value="Nucleotide_cyclase"/>
</dbReference>
<comment type="caution">
    <text evidence="5">The sequence shown here is derived from an EMBL/GenBank/DDBJ whole genome shotgun (WGS) entry which is preliminary data.</text>
</comment>
<dbReference type="GO" id="GO:0043709">
    <property type="term" value="P:cell adhesion involved in single-species biofilm formation"/>
    <property type="evidence" value="ECO:0007669"/>
    <property type="project" value="TreeGrafter"/>
</dbReference>
<comment type="catalytic activity">
    <reaction evidence="2">
        <text>2 GTP = 3',3'-c-di-GMP + 2 diphosphate</text>
        <dbReference type="Rhea" id="RHEA:24898"/>
        <dbReference type="ChEBI" id="CHEBI:33019"/>
        <dbReference type="ChEBI" id="CHEBI:37565"/>
        <dbReference type="ChEBI" id="CHEBI:58805"/>
        <dbReference type="EC" id="2.7.7.65"/>
    </reaction>
</comment>
<dbReference type="Pfam" id="PF00990">
    <property type="entry name" value="GGDEF"/>
    <property type="match status" value="1"/>
</dbReference>
<dbReference type="Gene3D" id="3.30.70.270">
    <property type="match status" value="1"/>
</dbReference>
<keyword evidence="3" id="KW-0472">Membrane</keyword>
<dbReference type="InterPro" id="IPR050469">
    <property type="entry name" value="Diguanylate_Cyclase"/>
</dbReference>
<sequence>MSAQFYLSLLNPILALSFSILVALLWRRWPNHVYFFPLSVAFLYLGLGFITQEWPLFSSPGAVNYAGNALFYGAVLLACVSAIVRVRAKMPVIPFALVTVAAFTGFFYFALVTPSTMGRIVVLSGGFAITAGITLVQLARAGLRTLADRLFMSAVGLGTLLAVGRPLLILSGGLSLNADGGVTQSSYWGSIAGLTPLLAIFIVAIFVFSLVLDIVTQLRSEADHDLLTGLFNRRGFEAAVADAMDSQDTIPALLVADIDDFKQVNDRFGHAVGDRVIATVGRVLARSGEADCSGRIGGEEFALFYRNATPARLKVISRTIAAELGEQGVEGLPAGYPLTLSIGLHARQGGETLEDMQVLADRALYRAKAAGKNRAEASPARLKLA</sequence>
<evidence type="ECO:0000313" key="5">
    <source>
        <dbReference type="EMBL" id="MBJ3784474.1"/>
    </source>
</evidence>
<dbReference type="AlphaFoldDB" id="A0A934MQL5"/>
<feature type="transmembrane region" description="Helical" evidence="3">
    <location>
        <begin position="6"/>
        <end position="26"/>
    </location>
</feature>
<dbReference type="EMBL" id="JAEKMH010000001">
    <property type="protein sequence ID" value="MBJ3784474.1"/>
    <property type="molecule type" value="Genomic_DNA"/>
</dbReference>
<accession>A0A934MQL5</accession>
<reference evidence="5" key="1">
    <citation type="submission" date="2020-12" db="EMBL/GenBank/DDBJ databases">
        <title>Devosia sp. MSA67 isolated from Mo River.</title>
        <authorList>
            <person name="Ma F."/>
            <person name="Zi Z."/>
        </authorList>
    </citation>
    <scope>NUCLEOTIDE SEQUENCE</scope>
    <source>
        <strain evidence="5">MSA67</strain>
    </source>
</reference>
<gene>
    <name evidence="5" type="ORF">JEQ47_07070</name>
</gene>
<proteinExistence type="predicted"/>
<keyword evidence="3" id="KW-0812">Transmembrane</keyword>
<evidence type="ECO:0000259" key="4">
    <source>
        <dbReference type="PROSITE" id="PS50887"/>
    </source>
</evidence>
<evidence type="ECO:0000313" key="6">
    <source>
        <dbReference type="Proteomes" id="UP000602124"/>
    </source>
</evidence>
<dbReference type="PROSITE" id="PS50887">
    <property type="entry name" value="GGDEF"/>
    <property type="match status" value="1"/>
</dbReference>
<dbReference type="PANTHER" id="PTHR45138">
    <property type="entry name" value="REGULATORY COMPONENTS OF SENSORY TRANSDUCTION SYSTEM"/>
    <property type="match status" value="1"/>
</dbReference>
<dbReference type="SUPFAM" id="SSF55073">
    <property type="entry name" value="Nucleotide cyclase"/>
    <property type="match status" value="1"/>
</dbReference>
<evidence type="ECO:0000256" key="1">
    <source>
        <dbReference type="ARBA" id="ARBA00012528"/>
    </source>
</evidence>